<evidence type="ECO:0000259" key="6">
    <source>
        <dbReference type="PROSITE" id="PS51192"/>
    </source>
</evidence>
<dbReference type="Proteomes" id="UP000265618">
    <property type="component" value="Unassembled WGS sequence"/>
</dbReference>
<evidence type="ECO:0000313" key="9">
    <source>
        <dbReference type="Proteomes" id="UP000265618"/>
    </source>
</evidence>
<comment type="caution">
    <text evidence="8">The sequence shown here is derived from an EMBL/GenBank/DDBJ whole genome shotgun (WGS) entry which is preliminary data.</text>
</comment>
<dbReference type="SMART" id="SM00487">
    <property type="entry name" value="DEXDc"/>
    <property type="match status" value="1"/>
</dbReference>
<keyword evidence="3" id="KW-0347">Helicase</keyword>
<dbReference type="PANTHER" id="PTHR18934:SF99">
    <property type="entry name" value="ATP-DEPENDENT RNA HELICASE DHX37-RELATED"/>
    <property type="match status" value="1"/>
</dbReference>
<keyword evidence="4" id="KW-0067">ATP-binding</keyword>
<name>A0A9K3CVZ1_9EUKA</name>
<evidence type="ECO:0000256" key="5">
    <source>
        <dbReference type="SAM" id="MobiDB-lite"/>
    </source>
</evidence>
<feature type="compositionally biased region" description="Basic residues" evidence="5">
    <location>
        <begin position="23"/>
        <end position="35"/>
    </location>
</feature>
<feature type="compositionally biased region" description="Basic and acidic residues" evidence="5">
    <location>
        <begin position="1066"/>
        <end position="1094"/>
    </location>
</feature>
<dbReference type="CDD" id="cd17917">
    <property type="entry name" value="DEXHc_RHA-like"/>
    <property type="match status" value="1"/>
</dbReference>
<dbReference type="GO" id="GO:0004386">
    <property type="term" value="F:helicase activity"/>
    <property type="evidence" value="ECO:0007669"/>
    <property type="project" value="UniProtKB-KW"/>
</dbReference>
<reference evidence="8 9" key="1">
    <citation type="journal article" date="2018" name="PLoS ONE">
        <title>The draft genome of Kipferlia bialata reveals reductive genome evolution in fornicate parasites.</title>
        <authorList>
            <person name="Tanifuji G."/>
            <person name="Takabayashi S."/>
            <person name="Kume K."/>
            <person name="Takagi M."/>
            <person name="Nakayama T."/>
            <person name="Kamikawa R."/>
            <person name="Inagaki Y."/>
            <person name="Hashimoto T."/>
        </authorList>
    </citation>
    <scope>NUCLEOTIDE SEQUENCE [LARGE SCALE GENOMIC DNA]</scope>
    <source>
        <strain evidence="8">NY0173</strain>
    </source>
</reference>
<proteinExistence type="predicted"/>
<evidence type="ECO:0000256" key="1">
    <source>
        <dbReference type="ARBA" id="ARBA00022741"/>
    </source>
</evidence>
<dbReference type="AlphaFoldDB" id="A0A9K3CVZ1"/>
<dbReference type="InterPro" id="IPR038461">
    <property type="entry name" value="Schlafen_AlbA_2_dom_sf"/>
</dbReference>
<dbReference type="SMART" id="SM00490">
    <property type="entry name" value="HELICc"/>
    <property type="match status" value="1"/>
</dbReference>
<feature type="region of interest" description="Disordered" evidence="5">
    <location>
        <begin position="1066"/>
        <end position="1100"/>
    </location>
</feature>
<evidence type="ECO:0000259" key="7">
    <source>
        <dbReference type="PROSITE" id="PS51194"/>
    </source>
</evidence>
<evidence type="ECO:0000256" key="3">
    <source>
        <dbReference type="ARBA" id="ARBA00022806"/>
    </source>
</evidence>
<dbReference type="SUPFAM" id="SSF52540">
    <property type="entry name" value="P-loop containing nucleoside triphosphate hydrolases"/>
    <property type="match status" value="1"/>
</dbReference>
<dbReference type="Pfam" id="PF00271">
    <property type="entry name" value="Helicase_C"/>
    <property type="match status" value="1"/>
</dbReference>
<dbReference type="PROSITE" id="PS51194">
    <property type="entry name" value="HELICASE_CTER"/>
    <property type="match status" value="1"/>
</dbReference>
<dbReference type="InterPro" id="IPR014001">
    <property type="entry name" value="Helicase_ATP-bd"/>
</dbReference>
<dbReference type="GO" id="GO:0005524">
    <property type="term" value="F:ATP binding"/>
    <property type="evidence" value="ECO:0007669"/>
    <property type="project" value="UniProtKB-KW"/>
</dbReference>
<dbReference type="InterPro" id="IPR027417">
    <property type="entry name" value="P-loop_NTPase"/>
</dbReference>
<dbReference type="Gene3D" id="1.20.120.1080">
    <property type="match status" value="1"/>
</dbReference>
<sequence length="1190" mass="129723">MVTSVRVHASLSVDDRDAPKPVKNQKQRKGKNKRERQKERERQKKGKGKKTPLVAEDEYYVRSSFLSDVEDAAYATAFVDSLMNQGIGTLRKGEKVARIQVPLPKGKGVCGSHIGGVPGEGEGEAEKKDKRPKRLRVGHQLAGKCPSEGQYFELKAHRSYSRRDKESFLRDILQELSRYTCGYLNTHGGHLVMGVSDRREQVVEGTPLTYEDLSTLRKALSDFLSACRPSPPPGAVRLRGTKLIPRKKGDPTRLLVVLSVVSRVRGAMMRSPDDVVYIRSGASLNKRPPHVPLPGAPQIGGFADVSGPYLKSCVSAALERVKAYSMMEQRQQLVDSVRAHSTTLVHAATGAGKSSIAPLILLDAQIQDGQPPPFIVVAQHRRLPSVQLAMHVSALLQRPLGSIVGYYVGGRPVYTSASRILYTTCGVFKSTLERLLNLPQRDPMVDAEAAAHRSAKPLDQMPTGDDLLALQMEGGRFPDIIVFDEVHERTLEVDLCLHLAKRLIEKTRLVVMSATLFARPLIDYFTSVRPGPAGSTMDAFAQLALEAPSGEVATVQVRTRGYPITHLLLDHPIVRRYLQKGLERGWPAVDDELMAPKSIPNGPAKAEKPVRVHMTVMASVLCLVEDFASGALTLGQCGVQRVEGGLSAMRTQVRETGTSAEQSSVCATPAVVDDTPWKPRAILVFVSGIGQVMDFARFISALPSAKNVAVRALHSSLSDAAMRAAIDPLPEGTDKIKVILATSIAESSITVPDVDVVLDLCVTKEAWYSTTRQGEELIVTFVGSDVVKQRAGRTGLAISYVSRLDWLPARARPEVRRRGLGPLLLSCLSVPQSNPITLLQNMPEPPEPTRIGDALAQLRSADCVTSGYPPRLTPLGTVTSRVPLSLRAVRLALYSACVGVGEAGCILAAVCDRKTPIKAPITNMGPTVRAHAHFALGSRSDTIAAYNAYVFWLRNRRAFRAHCVPASEDANAAEARWLGSLPHNLSLYSLQELDDTVLMVRNAVAALGLVSPPRKSETDRKVHTAVGTSTDEYEERQKKGPETRSRDVPDFTDADLSNVLSAIKRHGEREKAERERAYEVDGGHTGDAHEDPRKCPPRSSLDIPSFNPLLSDTDLDYISSSNSLIHLTCMAAAYADLLCTAGTAPVTHQPEVAFTELVAVAMDVRQETREQVLPYIMMMEGVSLRGVALR</sequence>
<dbReference type="OrthoDB" id="28053at2759"/>
<protein>
    <submittedName>
        <fullName evidence="8">Uncharacterized protein</fullName>
    </submittedName>
</protein>
<evidence type="ECO:0000313" key="8">
    <source>
        <dbReference type="EMBL" id="GIQ83646.1"/>
    </source>
</evidence>
<feature type="region of interest" description="Disordered" evidence="5">
    <location>
        <begin position="110"/>
        <end position="131"/>
    </location>
</feature>
<feature type="compositionally biased region" description="Basic and acidic residues" evidence="5">
    <location>
        <begin position="1035"/>
        <end position="1049"/>
    </location>
</feature>
<dbReference type="Gene3D" id="3.30.950.30">
    <property type="entry name" value="Schlafen, AAA domain"/>
    <property type="match status" value="1"/>
</dbReference>
<evidence type="ECO:0000256" key="2">
    <source>
        <dbReference type="ARBA" id="ARBA00022801"/>
    </source>
</evidence>
<organism evidence="8 9">
    <name type="scientific">Kipferlia bialata</name>
    <dbReference type="NCBI Taxonomy" id="797122"/>
    <lineage>
        <taxon>Eukaryota</taxon>
        <taxon>Metamonada</taxon>
        <taxon>Carpediemonas-like organisms</taxon>
        <taxon>Kipferlia</taxon>
    </lineage>
</organism>
<dbReference type="InterPro" id="IPR001650">
    <property type="entry name" value="Helicase_C-like"/>
</dbReference>
<evidence type="ECO:0000256" key="4">
    <source>
        <dbReference type="ARBA" id="ARBA00022840"/>
    </source>
</evidence>
<accession>A0A9K3CVZ1</accession>
<dbReference type="Pfam" id="PF04326">
    <property type="entry name" value="SLFN_AlbA_2"/>
    <property type="match status" value="1"/>
</dbReference>
<keyword evidence="2" id="KW-0378">Hydrolase</keyword>
<dbReference type="Gene3D" id="3.40.50.300">
    <property type="entry name" value="P-loop containing nucleotide triphosphate hydrolases"/>
    <property type="match status" value="2"/>
</dbReference>
<keyword evidence="9" id="KW-1185">Reference proteome</keyword>
<feature type="domain" description="Helicase ATP-binding" evidence="6">
    <location>
        <begin position="334"/>
        <end position="534"/>
    </location>
</feature>
<dbReference type="EMBL" id="BDIP01001127">
    <property type="protein sequence ID" value="GIQ83646.1"/>
    <property type="molecule type" value="Genomic_DNA"/>
</dbReference>
<dbReference type="PANTHER" id="PTHR18934">
    <property type="entry name" value="ATP-DEPENDENT RNA HELICASE"/>
    <property type="match status" value="1"/>
</dbReference>
<dbReference type="GO" id="GO:0003723">
    <property type="term" value="F:RNA binding"/>
    <property type="evidence" value="ECO:0007669"/>
    <property type="project" value="TreeGrafter"/>
</dbReference>
<feature type="region of interest" description="Disordered" evidence="5">
    <location>
        <begin position="1013"/>
        <end position="1051"/>
    </location>
</feature>
<dbReference type="GO" id="GO:0016787">
    <property type="term" value="F:hydrolase activity"/>
    <property type="evidence" value="ECO:0007669"/>
    <property type="project" value="UniProtKB-KW"/>
</dbReference>
<dbReference type="InterPro" id="IPR007421">
    <property type="entry name" value="Schlafen_AlbA_2_dom"/>
</dbReference>
<gene>
    <name evidence="8" type="ORF">KIPB_004998</name>
</gene>
<feature type="region of interest" description="Disordered" evidence="5">
    <location>
        <begin position="1"/>
        <end position="52"/>
    </location>
</feature>
<keyword evidence="1" id="KW-0547">Nucleotide-binding</keyword>
<dbReference type="PROSITE" id="PS51192">
    <property type="entry name" value="HELICASE_ATP_BIND_1"/>
    <property type="match status" value="1"/>
</dbReference>
<feature type="domain" description="Helicase C-terminal" evidence="7">
    <location>
        <begin position="671"/>
        <end position="836"/>
    </location>
</feature>